<feature type="compositionally biased region" description="Acidic residues" evidence="2">
    <location>
        <begin position="198"/>
        <end position="218"/>
    </location>
</feature>
<dbReference type="EMBL" id="LAZP02000150">
    <property type="protein sequence ID" value="PFH60118.1"/>
    <property type="molecule type" value="Genomic_DNA"/>
</dbReference>
<dbReference type="InterPro" id="IPR002713">
    <property type="entry name" value="FF_domain"/>
</dbReference>
<dbReference type="STRING" id="268505.A0A2A9PFL0"/>
<dbReference type="InterPro" id="IPR001202">
    <property type="entry name" value="WW_dom"/>
</dbReference>
<dbReference type="SMART" id="SM00441">
    <property type="entry name" value="FF"/>
    <property type="match status" value="2"/>
</dbReference>
<feature type="region of interest" description="Disordered" evidence="2">
    <location>
        <begin position="89"/>
        <end position="116"/>
    </location>
</feature>
<dbReference type="InterPro" id="IPR036517">
    <property type="entry name" value="FF_domain_sf"/>
</dbReference>
<dbReference type="GO" id="GO:0070063">
    <property type="term" value="F:RNA polymerase binding"/>
    <property type="evidence" value="ECO:0007669"/>
    <property type="project" value="InterPro"/>
</dbReference>
<dbReference type="PANTHER" id="PTHR15377">
    <property type="entry name" value="TRANSCRIPTION ELONGATION REGULATOR 1"/>
    <property type="match status" value="1"/>
</dbReference>
<feature type="region of interest" description="Disordered" evidence="2">
    <location>
        <begin position="461"/>
        <end position="505"/>
    </location>
</feature>
<feature type="compositionally biased region" description="Basic and acidic residues" evidence="2">
    <location>
        <begin position="478"/>
        <end position="505"/>
    </location>
</feature>
<feature type="region of interest" description="Disordered" evidence="2">
    <location>
        <begin position="523"/>
        <end position="559"/>
    </location>
</feature>
<reference evidence="4 5" key="1">
    <citation type="journal article" date="2015" name="BMC Genomics">
        <title>Gene expression during zombie ant biting behavior reflects the complexity underlying fungal parasitic behavioral manipulation.</title>
        <authorList>
            <person name="de Bekker C."/>
            <person name="Ohm R.A."/>
            <person name="Loreto R.G."/>
            <person name="Sebastian A."/>
            <person name="Albert I."/>
            <person name="Merrow M."/>
            <person name="Brachmann A."/>
            <person name="Hughes D.P."/>
        </authorList>
    </citation>
    <scope>NUCLEOTIDE SEQUENCE [LARGE SCALE GENOMIC DNA]</scope>
    <source>
        <strain evidence="4 5">SC16a</strain>
    </source>
</reference>
<evidence type="ECO:0000313" key="4">
    <source>
        <dbReference type="EMBL" id="PFH60118.1"/>
    </source>
</evidence>
<organism evidence="4 5">
    <name type="scientific">Ophiocordyceps unilateralis</name>
    <name type="common">Zombie-ant fungus</name>
    <name type="synonym">Torrubia unilateralis</name>
    <dbReference type="NCBI Taxonomy" id="268505"/>
    <lineage>
        <taxon>Eukaryota</taxon>
        <taxon>Fungi</taxon>
        <taxon>Dikarya</taxon>
        <taxon>Ascomycota</taxon>
        <taxon>Pezizomycotina</taxon>
        <taxon>Sordariomycetes</taxon>
        <taxon>Hypocreomycetidae</taxon>
        <taxon>Hypocreales</taxon>
        <taxon>Ophiocordycipitaceae</taxon>
        <taxon>Ophiocordyceps</taxon>
    </lineage>
</organism>
<feature type="domain" description="WW" evidence="3">
    <location>
        <begin position="17"/>
        <end position="50"/>
    </location>
</feature>
<dbReference type="Proteomes" id="UP000037136">
    <property type="component" value="Unassembled WGS sequence"/>
</dbReference>
<evidence type="ECO:0000256" key="2">
    <source>
        <dbReference type="SAM" id="MobiDB-lite"/>
    </source>
</evidence>
<dbReference type="Pfam" id="PF01846">
    <property type="entry name" value="FF"/>
    <property type="match status" value="1"/>
</dbReference>
<dbReference type="GO" id="GO:0005634">
    <property type="term" value="C:nucleus"/>
    <property type="evidence" value="ECO:0007669"/>
    <property type="project" value="TreeGrafter"/>
</dbReference>
<dbReference type="SUPFAM" id="SSF51045">
    <property type="entry name" value="WW domain"/>
    <property type="match status" value="1"/>
</dbReference>
<feature type="region of interest" description="Disordered" evidence="2">
    <location>
        <begin position="168"/>
        <end position="241"/>
    </location>
</feature>
<dbReference type="GO" id="GO:0003712">
    <property type="term" value="F:transcription coregulator activity"/>
    <property type="evidence" value="ECO:0007669"/>
    <property type="project" value="TreeGrafter"/>
</dbReference>
<dbReference type="Gene3D" id="2.20.70.10">
    <property type="match status" value="2"/>
</dbReference>
<evidence type="ECO:0000259" key="3">
    <source>
        <dbReference type="PROSITE" id="PS50020"/>
    </source>
</evidence>
<feature type="compositionally biased region" description="Basic and acidic residues" evidence="2">
    <location>
        <begin position="523"/>
        <end position="537"/>
    </location>
</feature>
<comment type="caution">
    <text evidence="4">The sequence shown here is derived from an EMBL/GenBank/DDBJ whole genome shotgun (WGS) entry which is preliminary data.</text>
</comment>
<keyword evidence="5" id="KW-1185">Reference proteome</keyword>
<dbReference type="CDD" id="cd00201">
    <property type="entry name" value="WW"/>
    <property type="match status" value="1"/>
</dbReference>
<name>A0A2A9PFL0_OPHUN</name>
<dbReference type="SUPFAM" id="SSF81698">
    <property type="entry name" value="FF domain"/>
    <property type="match status" value="1"/>
</dbReference>
<gene>
    <name evidence="4" type="ORF">XA68_11446</name>
</gene>
<proteinExistence type="predicted"/>
<keyword evidence="1" id="KW-0677">Repeat</keyword>
<protein>
    <recommendedName>
        <fullName evidence="3">WW domain-containing protein</fullName>
    </recommendedName>
</protein>
<accession>A0A2A9PFL0</accession>
<dbReference type="Gene3D" id="1.10.10.440">
    <property type="entry name" value="FF domain"/>
    <property type="match status" value="2"/>
</dbReference>
<dbReference type="Pfam" id="PF00397">
    <property type="entry name" value="WW"/>
    <property type="match status" value="1"/>
</dbReference>
<dbReference type="OrthoDB" id="410044at2759"/>
<evidence type="ECO:0000256" key="1">
    <source>
        <dbReference type="ARBA" id="ARBA00022737"/>
    </source>
</evidence>
<dbReference type="AlphaFoldDB" id="A0A2A9PFL0"/>
<dbReference type="SMART" id="SM00456">
    <property type="entry name" value="WW"/>
    <property type="match status" value="1"/>
</dbReference>
<evidence type="ECO:0000313" key="5">
    <source>
        <dbReference type="Proteomes" id="UP000037136"/>
    </source>
</evidence>
<dbReference type="PROSITE" id="PS50020">
    <property type="entry name" value="WW_DOMAIN_2"/>
    <property type="match status" value="1"/>
</dbReference>
<dbReference type="InterPro" id="IPR036020">
    <property type="entry name" value="WW_dom_sf"/>
</dbReference>
<reference evidence="4 5" key="2">
    <citation type="journal article" date="2017" name="Sci. Rep.">
        <title>Ant-infecting Ophiocordyceps genomes reveal a high diversity of potential behavioral manipulation genes and a possible major role for enterotoxins.</title>
        <authorList>
            <person name="de Bekker C."/>
            <person name="Ohm R.A."/>
            <person name="Evans H.C."/>
            <person name="Brachmann A."/>
            <person name="Hughes D.P."/>
        </authorList>
    </citation>
    <scope>NUCLEOTIDE SEQUENCE [LARGE SCALE GENOMIC DNA]</scope>
    <source>
        <strain evidence="4 5">SC16a</strain>
    </source>
</reference>
<dbReference type="InterPro" id="IPR045148">
    <property type="entry name" value="TCRG1-like"/>
</dbReference>
<dbReference type="PANTHER" id="PTHR15377:SF3">
    <property type="entry name" value="WW DOMAIN-CONTAINING PROTEIN"/>
    <property type="match status" value="1"/>
</dbReference>
<sequence length="559" mass="63225">MLKSTYKPSAAALAAAAPLPPGWTEHKAPTGHSYYYNANTKQSTYRRPGLPVAEAQPLPSLVSSPAPPYAHIPTLSDPRVANAYVAQFAPTPAPPRDNARAGLQGRPRPQPVDKPVRKEAIPGYEPWVLVYTKYSRRFVHHPIKNTSFWRIPEKLLTGVLELDKARVRAKASGDGGDEKDEGNQGGKMEKPADIAVPGEDDGEASEYEEVEVSDDDLDDEHRSKRQRTGESASGDEGERDEVVEFTEADIAAQLQMMGDDDAADWPEDLNGVPAFSEDDAKCLFKDLLDDFDINPYSPWDKLVEEGRLVDDPRYTALTTMRTRKECWDEWSRERIASRLEQRAKQEVKDPKIAYLALLQDKATPKLYWPEFKRKYKKEAPMRDAKLSDKDREKAYREHIGRLKLPHATLKSDLMALLKAQPNHLLHVRSLSDGLPTPVLTDIRYISLAPQERDALVEAYVQSLPPPPPAGEDIDDAEREDRKRECEARERRERALEEHNRAVEEQRRMRAREVAASKARLRQGEREIEMAMRVDKRGLQSQLARELTDKPTEPSPGEPN</sequence>